<dbReference type="InterPro" id="IPR055396">
    <property type="entry name" value="DUF7088"/>
</dbReference>
<organism evidence="4 5">
    <name type="scientific">Saccharicrinis fermentans DSM 9555 = JCM 21142</name>
    <dbReference type="NCBI Taxonomy" id="869213"/>
    <lineage>
        <taxon>Bacteria</taxon>
        <taxon>Pseudomonadati</taxon>
        <taxon>Bacteroidota</taxon>
        <taxon>Bacteroidia</taxon>
        <taxon>Marinilabiliales</taxon>
        <taxon>Marinilabiliaceae</taxon>
        <taxon>Saccharicrinis</taxon>
    </lineage>
</organism>
<evidence type="ECO:0000313" key="5">
    <source>
        <dbReference type="Proteomes" id="UP000019402"/>
    </source>
</evidence>
<proteinExistence type="predicted"/>
<dbReference type="AlphaFoldDB" id="W7YGP7"/>
<dbReference type="Proteomes" id="UP000019402">
    <property type="component" value="Unassembled WGS sequence"/>
</dbReference>
<evidence type="ECO:0000259" key="2">
    <source>
        <dbReference type="Pfam" id="PF09822"/>
    </source>
</evidence>
<dbReference type="SUPFAM" id="SSF52317">
    <property type="entry name" value="Class I glutamine amidotransferase-like"/>
    <property type="match status" value="1"/>
</dbReference>
<dbReference type="EMBL" id="BAMD01000003">
    <property type="protein sequence ID" value="GAF01784.1"/>
    <property type="molecule type" value="Genomic_DNA"/>
</dbReference>
<dbReference type="Pfam" id="PF23357">
    <property type="entry name" value="DUF7088"/>
    <property type="match status" value="1"/>
</dbReference>
<protein>
    <submittedName>
        <fullName evidence="4">Gliding-associated putative ABC transporter substrate-binding component GldG</fullName>
    </submittedName>
</protein>
<feature type="transmembrane region" description="Helical" evidence="1">
    <location>
        <begin position="462"/>
        <end position="481"/>
    </location>
</feature>
<accession>W7YGP7</accession>
<keyword evidence="1" id="KW-1133">Transmembrane helix</keyword>
<dbReference type="Pfam" id="PF09822">
    <property type="entry name" value="ABC_transp_aux"/>
    <property type="match status" value="1"/>
</dbReference>
<reference evidence="4 5" key="1">
    <citation type="journal article" date="2014" name="Genome Announc.">
        <title>Draft Genome Sequence of Cytophaga fermentans JCM 21142T, a Facultative Anaerobe Isolated from Marine Mud.</title>
        <authorList>
            <person name="Starns D."/>
            <person name="Oshima K."/>
            <person name="Suda W."/>
            <person name="Iino T."/>
            <person name="Yuki M."/>
            <person name="Inoue J."/>
            <person name="Kitamura K."/>
            <person name="Iida T."/>
            <person name="Darby A."/>
            <person name="Hattori M."/>
            <person name="Ohkuma M."/>
        </authorList>
    </citation>
    <scope>NUCLEOTIDE SEQUENCE [LARGE SCALE GENOMIC DNA]</scope>
    <source>
        <strain evidence="4 5">JCM 21142</strain>
    </source>
</reference>
<gene>
    <name evidence="4" type="ORF">JCM21142_401</name>
</gene>
<keyword evidence="1" id="KW-0472">Membrane</keyword>
<evidence type="ECO:0000259" key="3">
    <source>
        <dbReference type="Pfam" id="PF23357"/>
    </source>
</evidence>
<comment type="caution">
    <text evidence="4">The sequence shown here is derived from an EMBL/GenBank/DDBJ whole genome shotgun (WGS) entry which is preliminary data.</text>
</comment>
<dbReference type="STRING" id="869213.GCA_000517085_03602"/>
<dbReference type="eggNOG" id="COG3225">
    <property type="taxonomic scope" value="Bacteria"/>
</dbReference>
<evidence type="ECO:0000256" key="1">
    <source>
        <dbReference type="SAM" id="Phobius"/>
    </source>
</evidence>
<evidence type="ECO:0000313" key="4">
    <source>
        <dbReference type="EMBL" id="GAF01784.1"/>
    </source>
</evidence>
<sequence length="499" mass="55895">MFKKSQLKYYILLVIGIIVLINMLASRFFFRLDFTEDQRYTLSETTKDIMEGITEPVTVTAYFSEGLQPQFDQLRNDFKDILAEYASLSNRQVVYEFVNPNEDQQLEQKAVEAGIQTVMIEAREKDQSTTKKAYMGAVIQIGEASETIPFIQPGAQMEYALTTAIKKMTVPEKAAVGFISGHGEAHLSEMMQVTQGLDVLYVPEEVELSDSVNLSKYKTIAWINPQDTIPEEHLAIVDAFLAQGGNLFVALNKVDAQLNQGMGFSKYTALGKWLEGKGIKVEDNFVMDVNCGSVTVQQRQGIFTVNRPINFPYLPILSNFAEHPITSGLGSMVLQFASSLSFSGDSTMNYTPLVFTSDKSTTQATPVYFNIQKQWEESDFPMSKLAVAAMVESDNSKIVVISDGDMAINGSGDEIRQVQPDNANFVVNAIDFMSDDTGLIQLRSKQVKMRPLDQIDDADKQILKWVNFALPIMIILGIGIYRNQKRKLIRLKRKGESYV</sequence>
<dbReference type="RefSeq" id="WP_027472987.1">
    <property type="nucleotide sequence ID" value="NZ_BAMD01000003.1"/>
</dbReference>
<dbReference type="InterPro" id="IPR019196">
    <property type="entry name" value="ABC_transp_unknown"/>
</dbReference>
<feature type="domain" description="DUF7088" evidence="3">
    <location>
        <begin position="36"/>
        <end position="140"/>
    </location>
</feature>
<feature type="domain" description="ABC-type uncharacterised transport system" evidence="2">
    <location>
        <begin position="175"/>
        <end position="429"/>
    </location>
</feature>
<feature type="transmembrane region" description="Helical" evidence="1">
    <location>
        <begin position="9"/>
        <end position="30"/>
    </location>
</feature>
<dbReference type="OrthoDB" id="9777219at2"/>
<keyword evidence="5" id="KW-1185">Reference proteome</keyword>
<name>W7YGP7_9BACT</name>
<keyword evidence="1" id="KW-0812">Transmembrane</keyword>
<dbReference type="InterPro" id="IPR029062">
    <property type="entry name" value="Class_I_gatase-like"/>
</dbReference>